<protein>
    <recommendedName>
        <fullName evidence="3">ABC transporter ATP-binding protein</fullName>
    </recommendedName>
</protein>
<comment type="caution">
    <text evidence="1">The sequence shown here is derived from an EMBL/GenBank/DDBJ whole genome shotgun (WGS) entry which is preliminary data.</text>
</comment>
<organism evidence="1 2">
    <name type="scientific">Ruminiclostridium papyrosolvens C7</name>
    <dbReference type="NCBI Taxonomy" id="1330534"/>
    <lineage>
        <taxon>Bacteria</taxon>
        <taxon>Bacillati</taxon>
        <taxon>Bacillota</taxon>
        <taxon>Clostridia</taxon>
        <taxon>Eubacteriales</taxon>
        <taxon>Oscillospiraceae</taxon>
        <taxon>Ruminiclostridium</taxon>
    </lineage>
</organism>
<name>U4R3P0_9FIRM</name>
<gene>
    <name evidence="1" type="ORF">L323_06665</name>
</gene>
<reference evidence="1 2" key="1">
    <citation type="journal article" date="2013" name="Genome Announc.">
        <title>Draft Genome Sequence of the Cellulolytic Bacterium Clostridium papyrosolvens C7 (ATCC 700395).</title>
        <authorList>
            <person name="Zepeda V."/>
            <person name="Dassa B."/>
            <person name="Borovok I."/>
            <person name="Lamed R."/>
            <person name="Bayer E.A."/>
            <person name="Cate J.H."/>
        </authorList>
    </citation>
    <scope>NUCLEOTIDE SEQUENCE [LARGE SCALE GENOMIC DNA]</scope>
    <source>
        <strain evidence="1 2">C7</strain>
    </source>
</reference>
<dbReference type="EMBL" id="ATAY01000022">
    <property type="protein sequence ID" value="EPR13018.1"/>
    <property type="molecule type" value="Genomic_DNA"/>
</dbReference>
<dbReference type="PATRIC" id="fig|1330534.3.peg.1333"/>
<evidence type="ECO:0000313" key="1">
    <source>
        <dbReference type="EMBL" id="EPR13018.1"/>
    </source>
</evidence>
<evidence type="ECO:0008006" key="3">
    <source>
        <dbReference type="Google" id="ProtNLM"/>
    </source>
</evidence>
<accession>U4R3P0</accession>
<proteinExistence type="predicted"/>
<dbReference type="STRING" id="1330534.L323_06665"/>
<dbReference type="AlphaFoldDB" id="U4R3P0"/>
<sequence length="44" mass="4856">MTTVLITHNAVIADIADKIIKIKNGTVVDVIRNKNPKKAAEIVW</sequence>
<evidence type="ECO:0000313" key="2">
    <source>
        <dbReference type="Proteomes" id="UP000016860"/>
    </source>
</evidence>
<dbReference type="Proteomes" id="UP000016860">
    <property type="component" value="Unassembled WGS sequence"/>
</dbReference>